<name>A0ABT1D1U3_9PROT</name>
<dbReference type="EMBL" id="JAFIRR010000037">
    <property type="protein sequence ID" value="MCO6415873.1"/>
    <property type="molecule type" value="Genomic_DNA"/>
</dbReference>
<accession>A0ABT1D1U3</accession>
<dbReference type="RefSeq" id="WP_252952486.1">
    <property type="nucleotide sequence ID" value="NZ_JAFIRR010000037.1"/>
</dbReference>
<protein>
    <submittedName>
        <fullName evidence="1">Uncharacterized protein</fullName>
    </submittedName>
</protein>
<reference evidence="1 2" key="1">
    <citation type="submission" date="2021-12" db="EMBL/GenBank/DDBJ databases">
        <title>Siccirubricoccus leaddurans sp. nov., a high concentration Zn2+ tolerance bacterium.</title>
        <authorList>
            <person name="Cao Y."/>
        </authorList>
    </citation>
    <scope>NUCLEOTIDE SEQUENCE [LARGE SCALE GENOMIC DNA]</scope>
    <source>
        <strain evidence="1 2">KC 17139</strain>
    </source>
</reference>
<proteinExistence type="predicted"/>
<keyword evidence="2" id="KW-1185">Reference proteome</keyword>
<evidence type="ECO:0000313" key="1">
    <source>
        <dbReference type="EMBL" id="MCO6415873.1"/>
    </source>
</evidence>
<sequence>MDPWCLVQLADGTEALFGFAVEHAGTGGLSWVLSTSVVWLDVEAGRARTLSGRRYTLGRRITAIELPTEEARIAFALLVSPHLEDPETGPPFAGDADLAATWVAACKMARHLKMDAPPLHDPAAIRDFVTSNMERYVMLRNGRRPS</sequence>
<evidence type="ECO:0000313" key="2">
    <source>
        <dbReference type="Proteomes" id="UP001523392"/>
    </source>
</evidence>
<comment type="caution">
    <text evidence="1">The sequence shown here is derived from an EMBL/GenBank/DDBJ whole genome shotgun (WGS) entry which is preliminary data.</text>
</comment>
<organism evidence="1 2">
    <name type="scientific">Siccirubricoccus soli</name>
    <dbReference type="NCBI Taxonomy" id="2899147"/>
    <lineage>
        <taxon>Bacteria</taxon>
        <taxon>Pseudomonadati</taxon>
        <taxon>Pseudomonadota</taxon>
        <taxon>Alphaproteobacteria</taxon>
        <taxon>Acetobacterales</taxon>
        <taxon>Roseomonadaceae</taxon>
        <taxon>Siccirubricoccus</taxon>
    </lineage>
</organism>
<gene>
    <name evidence="1" type="ORF">JYK14_06745</name>
</gene>
<dbReference type="Proteomes" id="UP001523392">
    <property type="component" value="Unassembled WGS sequence"/>
</dbReference>